<feature type="transmembrane region" description="Helical" evidence="2">
    <location>
        <begin position="235"/>
        <end position="254"/>
    </location>
</feature>
<dbReference type="Proteomes" id="UP000274131">
    <property type="component" value="Unassembled WGS sequence"/>
</dbReference>
<feature type="region of interest" description="Disordered" evidence="1">
    <location>
        <begin position="367"/>
        <end position="396"/>
    </location>
</feature>
<name>A0A0N4V2A9_ENTVE</name>
<protein>
    <submittedName>
        <fullName evidence="5">Ion_trans_2 domain-containing protein</fullName>
    </submittedName>
</protein>
<evidence type="ECO:0000256" key="1">
    <source>
        <dbReference type="SAM" id="MobiDB-lite"/>
    </source>
</evidence>
<evidence type="ECO:0000313" key="5">
    <source>
        <dbReference type="WBParaSite" id="EVEC_0000412701-mRNA-1"/>
    </source>
</evidence>
<accession>A0A0N4V2A9</accession>
<dbReference type="AlphaFoldDB" id="A0A0N4V2A9"/>
<keyword evidence="2" id="KW-0472">Membrane</keyword>
<proteinExistence type="predicted"/>
<sequence length="396" mass="45408">MDNIWLKRIMPMLVITLTIIAMIFFGGTYMRVANNGYQPVYNTLTDELIVVTKKLYDVQDEPNLVAVVLEEMHYETLFRLETSSGGKRQECYLSSFIMAFAVISTLGDYRTDDSSMIFYFPYNIICGLLYMLLVALLTRSLTRLFDDLFGSLFKSIEFLSKGVGAASSGLINDTDRKRLGTSSDAFSPEYFYLHLKKQRAKKCSADTDVAFGGNKRELFAAEVRDLNDVSQPACAMLLIALLTLFFLGVAWFLIVPQNTTLLLSVLQQYSLAFTITMPDFVYLYNPEWTTLIYFLLNFYIGNIVMTAVIARIGIAFSDYLNEVVKKSPPRNYQDEFNINPFWIDYSSYEERMKRIYPFVDLTLNKNSQKKQKKKKPVKKKPAEEEENERAVKAKAA</sequence>
<feature type="transmembrane region" description="Helical" evidence="2">
    <location>
        <begin position="12"/>
        <end position="32"/>
    </location>
</feature>
<feature type="transmembrane region" description="Helical" evidence="2">
    <location>
        <begin position="261"/>
        <end position="284"/>
    </location>
</feature>
<dbReference type="EMBL" id="UXUI01007695">
    <property type="protein sequence ID" value="VDD88731.1"/>
    <property type="molecule type" value="Genomic_DNA"/>
</dbReference>
<evidence type="ECO:0000313" key="3">
    <source>
        <dbReference type="EMBL" id="VDD88731.1"/>
    </source>
</evidence>
<evidence type="ECO:0000313" key="4">
    <source>
        <dbReference type="Proteomes" id="UP000274131"/>
    </source>
</evidence>
<evidence type="ECO:0000256" key="2">
    <source>
        <dbReference type="SAM" id="Phobius"/>
    </source>
</evidence>
<keyword evidence="4" id="KW-1185">Reference proteome</keyword>
<dbReference type="WBParaSite" id="EVEC_0000412701-mRNA-1">
    <property type="protein sequence ID" value="EVEC_0000412701-mRNA-1"/>
    <property type="gene ID" value="EVEC_0000412701"/>
</dbReference>
<reference evidence="3 4" key="2">
    <citation type="submission" date="2018-10" db="EMBL/GenBank/DDBJ databases">
        <authorList>
            <consortium name="Pathogen Informatics"/>
        </authorList>
    </citation>
    <scope>NUCLEOTIDE SEQUENCE [LARGE SCALE GENOMIC DNA]</scope>
</reference>
<keyword evidence="2" id="KW-1133">Transmembrane helix</keyword>
<reference evidence="5" key="1">
    <citation type="submission" date="2017-02" db="UniProtKB">
        <authorList>
            <consortium name="WormBaseParasite"/>
        </authorList>
    </citation>
    <scope>IDENTIFICATION</scope>
</reference>
<gene>
    <name evidence="3" type="ORF">EVEC_LOCUS3835</name>
</gene>
<organism evidence="5">
    <name type="scientific">Enterobius vermicularis</name>
    <name type="common">Human pinworm</name>
    <dbReference type="NCBI Taxonomy" id="51028"/>
    <lineage>
        <taxon>Eukaryota</taxon>
        <taxon>Metazoa</taxon>
        <taxon>Ecdysozoa</taxon>
        <taxon>Nematoda</taxon>
        <taxon>Chromadorea</taxon>
        <taxon>Rhabditida</taxon>
        <taxon>Spirurina</taxon>
        <taxon>Oxyuridomorpha</taxon>
        <taxon>Oxyuroidea</taxon>
        <taxon>Oxyuridae</taxon>
        <taxon>Enterobius</taxon>
    </lineage>
</organism>
<keyword evidence="2" id="KW-0812">Transmembrane</keyword>
<feature type="compositionally biased region" description="Basic residues" evidence="1">
    <location>
        <begin position="367"/>
        <end position="379"/>
    </location>
</feature>
<feature type="transmembrane region" description="Helical" evidence="2">
    <location>
        <begin position="290"/>
        <end position="310"/>
    </location>
</feature>
<feature type="transmembrane region" description="Helical" evidence="2">
    <location>
        <begin position="116"/>
        <end position="137"/>
    </location>
</feature>